<dbReference type="RefSeq" id="WP_150089121.1">
    <property type="nucleotide sequence ID" value="NZ_VWSF01000010.1"/>
</dbReference>
<evidence type="ECO:0000313" key="1">
    <source>
        <dbReference type="EMBL" id="KAA5544873.1"/>
    </source>
</evidence>
<accession>A0A5M6DBV9</accession>
<organism evidence="1 2">
    <name type="scientific">Adhaeribacter rhizoryzae</name>
    <dbReference type="NCBI Taxonomy" id="2607907"/>
    <lineage>
        <taxon>Bacteria</taxon>
        <taxon>Pseudomonadati</taxon>
        <taxon>Bacteroidota</taxon>
        <taxon>Cytophagia</taxon>
        <taxon>Cytophagales</taxon>
        <taxon>Hymenobacteraceae</taxon>
        <taxon>Adhaeribacter</taxon>
    </lineage>
</organism>
<keyword evidence="2" id="KW-1185">Reference proteome</keyword>
<evidence type="ECO:0000313" key="2">
    <source>
        <dbReference type="Proteomes" id="UP000323426"/>
    </source>
</evidence>
<dbReference type="EMBL" id="VWSF01000010">
    <property type="protein sequence ID" value="KAA5544873.1"/>
    <property type="molecule type" value="Genomic_DNA"/>
</dbReference>
<reference evidence="1 2" key="1">
    <citation type="submission" date="2019-09" db="EMBL/GenBank/DDBJ databases">
        <title>Genome sequence and assembly of Adhaeribacter sp.</title>
        <authorList>
            <person name="Chhetri G."/>
        </authorList>
    </citation>
    <scope>NUCLEOTIDE SEQUENCE [LARGE SCALE GENOMIC DNA]</scope>
    <source>
        <strain evidence="1 2">DK36</strain>
    </source>
</reference>
<gene>
    <name evidence="1" type="ORF">F0145_14425</name>
</gene>
<comment type="caution">
    <text evidence="1">The sequence shown here is derived from an EMBL/GenBank/DDBJ whole genome shotgun (WGS) entry which is preliminary data.</text>
</comment>
<name>A0A5M6DBV9_9BACT</name>
<proteinExistence type="predicted"/>
<dbReference type="Proteomes" id="UP000323426">
    <property type="component" value="Unassembled WGS sequence"/>
</dbReference>
<protein>
    <submittedName>
        <fullName evidence="1">Uncharacterized protein</fullName>
    </submittedName>
</protein>
<dbReference type="AlphaFoldDB" id="A0A5M6DBV9"/>
<sequence>MANTFPLKFTLENGTHVVVNNTANHTYAFTLNPENGPSHEFTYIDDGRSKTEVEEGLNFEEIDALRQFWLETENIS</sequence>